<keyword evidence="4" id="KW-0804">Transcription</keyword>
<dbReference type="PANTHER" id="PTHR46910">
    <property type="entry name" value="TRANSCRIPTION FACTOR PDR1"/>
    <property type="match status" value="1"/>
</dbReference>
<accession>A0A9W8UI68</accession>
<dbReference type="Proteomes" id="UP001144673">
    <property type="component" value="Chromosome 3"/>
</dbReference>
<dbReference type="GO" id="GO:0000981">
    <property type="term" value="F:DNA-binding transcription factor activity, RNA polymerase II-specific"/>
    <property type="evidence" value="ECO:0007669"/>
    <property type="project" value="InterPro"/>
</dbReference>
<dbReference type="InterPro" id="IPR001138">
    <property type="entry name" value="Zn2Cys6_DnaBD"/>
</dbReference>
<evidence type="ECO:0000256" key="6">
    <source>
        <dbReference type="SAM" id="MobiDB-lite"/>
    </source>
</evidence>
<dbReference type="PROSITE" id="PS50048">
    <property type="entry name" value="ZN2_CY6_FUNGAL_2"/>
    <property type="match status" value="1"/>
</dbReference>
<dbReference type="PANTHER" id="PTHR46910:SF37">
    <property type="entry name" value="ZN(II)2CYS6 TRANSCRIPTION FACTOR (EUROFUNG)"/>
    <property type="match status" value="1"/>
</dbReference>
<comment type="caution">
    <text evidence="8">The sequence shown here is derived from an EMBL/GenBank/DDBJ whole genome shotgun (WGS) entry which is preliminary data.</text>
</comment>
<feature type="domain" description="Zn(2)-C6 fungal-type" evidence="7">
    <location>
        <begin position="6"/>
        <end position="38"/>
    </location>
</feature>
<dbReference type="GeneID" id="80888590"/>
<keyword evidence="3" id="KW-0238">DNA-binding</keyword>
<dbReference type="InterPro" id="IPR036864">
    <property type="entry name" value="Zn2-C6_fun-type_DNA-bd_sf"/>
</dbReference>
<organism evidence="8 9">
    <name type="scientific">Akanthomyces muscarius</name>
    <name type="common">Entomopathogenic fungus</name>
    <name type="synonym">Lecanicillium muscarium</name>
    <dbReference type="NCBI Taxonomy" id="2231603"/>
    <lineage>
        <taxon>Eukaryota</taxon>
        <taxon>Fungi</taxon>
        <taxon>Dikarya</taxon>
        <taxon>Ascomycota</taxon>
        <taxon>Pezizomycotina</taxon>
        <taxon>Sordariomycetes</taxon>
        <taxon>Hypocreomycetidae</taxon>
        <taxon>Hypocreales</taxon>
        <taxon>Cordycipitaceae</taxon>
        <taxon>Akanthomyces</taxon>
    </lineage>
</organism>
<sequence length="598" mass="66998">MPKQRACDACFQRKIQCALPGPGSPCNWCSHQNLECKFTRQQRVRTNIRTPRATENERLKERVAQLENLLAQKDPSEHATCGQTTLNSSSEASSQVATAECYPPPTLTDQDSPNAFGSYIAWSTRAIQGNWYHRGTRVFSEDGLSWMTLITGQDTRVLRTFLFHTPVRTTLVGRTPASSLFPDFPSRECTEKTLHSFPQSLYCFIFPCLDNDSLAFITSTAYESSDDGRSHVALPLAARAFILAAFCVLHYLEVPASAGILRDAESYAEQADFILNRLAGCTNPIAIYAALLLTERLLSLAEQGCDYLVRKLFWQCFVLDKDYSLLSGRPPILTSNFCDVTVPESHIETQLLRYELEDALGLLAVEKLIHFYTGDPRLSVLKEKIVQLLYSPSALTVPAPELVSRIRLLDDELEGWRLTVPLELRPSLSRPRPSNTRFGTRLRSVQLQLDYHYTIGTIHTTVRRLGASLQRYTTMPRDIHSVMHSSTDMSVQASHSTLRMLGEPILAGTFSRKPWHAAFHVILASPPLFVNILLHPLEEQARKDMEALSLALDVLSDMASQCNGCVETELYKQGRAFLTVLIKLAGFAVAKAREESQP</sequence>
<dbReference type="GO" id="GO:0008270">
    <property type="term" value="F:zinc ion binding"/>
    <property type="evidence" value="ECO:0007669"/>
    <property type="project" value="InterPro"/>
</dbReference>
<evidence type="ECO:0000256" key="2">
    <source>
        <dbReference type="ARBA" id="ARBA00023015"/>
    </source>
</evidence>
<evidence type="ECO:0000256" key="1">
    <source>
        <dbReference type="ARBA" id="ARBA00004123"/>
    </source>
</evidence>
<dbReference type="CDD" id="cd12148">
    <property type="entry name" value="fungal_TF_MHR"/>
    <property type="match status" value="1"/>
</dbReference>
<dbReference type="CDD" id="cd00067">
    <property type="entry name" value="GAL4"/>
    <property type="match status" value="1"/>
</dbReference>
<protein>
    <recommendedName>
        <fullName evidence="7">Zn(2)-C6 fungal-type domain-containing protein</fullName>
    </recommendedName>
</protein>
<keyword evidence="5" id="KW-0539">Nucleus</keyword>
<name>A0A9W8UI68_AKAMU</name>
<dbReference type="EMBL" id="JAJHUN010000010">
    <property type="protein sequence ID" value="KAJ4146872.1"/>
    <property type="molecule type" value="Genomic_DNA"/>
</dbReference>
<dbReference type="Gene3D" id="4.10.240.10">
    <property type="entry name" value="Zn(2)-C6 fungal-type DNA-binding domain"/>
    <property type="match status" value="1"/>
</dbReference>
<evidence type="ECO:0000256" key="3">
    <source>
        <dbReference type="ARBA" id="ARBA00023125"/>
    </source>
</evidence>
<comment type="subcellular location">
    <subcellularLocation>
        <location evidence="1">Nucleus</location>
    </subcellularLocation>
</comment>
<proteinExistence type="predicted"/>
<evidence type="ECO:0000313" key="8">
    <source>
        <dbReference type="EMBL" id="KAJ4146872.1"/>
    </source>
</evidence>
<feature type="compositionally biased region" description="Polar residues" evidence="6">
    <location>
        <begin position="81"/>
        <end position="97"/>
    </location>
</feature>
<gene>
    <name evidence="8" type="ORF">LMH87_001431</name>
</gene>
<feature type="region of interest" description="Disordered" evidence="6">
    <location>
        <begin position="74"/>
        <end position="109"/>
    </location>
</feature>
<keyword evidence="2" id="KW-0805">Transcription regulation</keyword>
<dbReference type="KEGG" id="amus:LMH87_001431"/>
<evidence type="ECO:0000313" key="9">
    <source>
        <dbReference type="Proteomes" id="UP001144673"/>
    </source>
</evidence>
<dbReference type="GO" id="GO:0005634">
    <property type="term" value="C:nucleus"/>
    <property type="evidence" value="ECO:0007669"/>
    <property type="project" value="UniProtKB-SubCell"/>
</dbReference>
<evidence type="ECO:0000256" key="5">
    <source>
        <dbReference type="ARBA" id="ARBA00023242"/>
    </source>
</evidence>
<dbReference type="InterPro" id="IPR050987">
    <property type="entry name" value="AtrR-like"/>
</dbReference>
<reference evidence="8" key="1">
    <citation type="journal article" date="2023" name="Access Microbiol">
        <title>De-novo genome assembly for Akanthomyces muscarius, a biocontrol agent of insect agricultural pests.</title>
        <authorList>
            <person name="Erdos Z."/>
            <person name="Studholme D.J."/>
            <person name="Raymond B."/>
            <person name="Sharma M."/>
        </authorList>
    </citation>
    <scope>NUCLEOTIDE SEQUENCE</scope>
    <source>
        <strain evidence="8">Ve6</strain>
    </source>
</reference>
<evidence type="ECO:0000259" key="7">
    <source>
        <dbReference type="PROSITE" id="PS50048"/>
    </source>
</evidence>
<dbReference type="RefSeq" id="XP_056049813.1">
    <property type="nucleotide sequence ID" value="XM_056192703.1"/>
</dbReference>
<dbReference type="AlphaFoldDB" id="A0A9W8UI68"/>
<dbReference type="SUPFAM" id="SSF57701">
    <property type="entry name" value="Zn2/Cys6 DNA-binding domain"/>
    <property type="match status" value="1"/>
</dbReference>
<keyword evidence="9" id="KW-1185">Reference proteome</keyword>
<evidence type="ECO:0000256" key="4">
    <source>
        <dbReference type="ARBA" id="ARBA00023163"/>
    </source>
</evidence>
<dbReference type="GO" id="GO:0003677">
    <property type="term" value="F:DNA binding"/>
    <property type="evidence" value="ECO:0007669"/>
    <property type="project" value="UniProtKB-KW"/>
</dbReference>